<keyword evidence="3" id="KW-0328">Glycosyltransferase</keyword>
<feature type="domain" description="Glycosyltransferase RgtA/B/C/D-like" evidence="9">
    <location>
        <begin position="68"/>
        <end position="222"/>
    </location>
</feature>
<comment type="subcellular location">
    <subcellularLocation>
        <location evidence="1">Cell membrane</location>
        <topology evidence="1">Multi-pass membrane protein</topology>
    </subcellularLocation>
</comment>
<dbReference type="GO" id="GO:0016740">
    <property type="term" value="F:transferase activity"/>
    <property type="evidence" value="ECO:0007669"/>
    <property type="project" value="UniProtKB-KW"/>
</dbReference>
<evidence type="ECO:0000256" key="3">
    <source>
        <dbReference type="ARBA" id="ARBA00022676"/>
    </source>
</evidence>
<feature type="transmembrane region" description="Helical" evidence="8">
    <location>
        <begin position="214"/>
        <end position="234"/>
    </location>
</feature>
<feature type="transmembrane region" description="Helical" evidence="8">
    <location>
        <begin position="394"/>
        <end position="416"/>
    </location>
</feature>
<gene>
    <name evidence="10" type="ORF">SAMN06295970_12045</name>
</gene>
<keyword evidence="2" id="KW-1003">Cell membrane</keyword>
<evidence type="ECO:0000256" key="5">
    <source>
        <dbReference type="ARBA" id="ARBA00022692"/>
    </source>
</evidence>
<feature type="transmembrane region" description="Helical" evidence="8">
    <location>
        <begin position="273"/>
        <end position="289"/>
    </location>
</feature>
<protein>
    <submittedName>
        <fullName evidence="10">4-amino-4-deoxy-L-arabinose transferase</fullName>
    </submittedName>
</protein>
<evidence type="ECO:0000313" key="11">
    <source>
        <dbReference type="Proteomes" id="UP001158049"/>
    </source>
</evidence>
<reference evidence="10 11" key="1">
    <citation type="submission" date="2017-05" db="EMBL/GenBank/DDBJ databases">
        <authorList>
            <person name="Varghese N."/>
            <person name="Submissions S."/>
        </authorList>
    </citation>
    <scope>NUCLEOTIDE SEQUENCE [LARGE SCALE GENOMIC DNA]</scope>
    <source>
        <strain evidence="10 11">DSM 26001</strain>
    </source>
</reference>
<evidence type="ECO:0000256" key="6">
    <source>
        <dbReference type="ARBA" id="ARBA00022989"/>
    </source>
</evidence>
<dbReference type="Pfam" id="PF13231">
    <property type="entry name" value="PMT_2"/>
    <property type="match status" value="1"/>
</dbReference>
<keyword evidence="4 10" id="KW-0808">Transferase</keyword>
<feature type="transmembrane region" description="Helical" evidence="8">
    <location>
        <begin position="325"/>
        <end position="344"/>
    </location>
</feature>
<evidence type="ECO:0000256" key="7">
    <source>
        <dbReference type="ARBA" id="ARBA00023136"/>
    </source>
</evidence>
<keyword evidence="11" id="KW-1185">Reference proteome</keyword>
<feature type="transmembrane region" description="Helical" evidence="8">
    <location>
        <begin position="71"/>
        <end position="89"/>
    </location>
</feature>
<name>A0ABY1QN15_9BURK</name>
<evidence type="ECO:0000313" key="10">
    <source>
        <dbReference type="EMBL" id="SMP74079.1"/>
    </source>
</evidence>
<comment type="caution">
    <text evidence="10">The sequence shown here is derived from an EMBL/GenBank/DDBJ whole genome shotgun (WGS) entry which is preliminary data.</text>
</comment>
<dbReference type="RefSeq" id="WP_283444361.1">
    <property type="nucleotide sequence ID" value="NZ_FXUL01000020.1"/>
</dbReference>
<proteinExistence type="predicted"/>
<organism evidence="10 11">
    <name type="scientific">Noviherbaspirillum suwonense</name>
    <dbReference type="NCBI Taxonomy" id="1224511"/>
    <lineage>
        <taxon>Bacteria</taxon>
        <taxon>Pseudomonadati</taxon>
        <taxon>Pseudomonadota</taxon>
        <taxon>Betaproteobacteria</taxon>
        <taxon>Burkholderiales</taxon>
        <taxon>Oxalobacteraceae</taxon>
        <taxon>Noviherbaspirillum</taxon>
    </lineage>
</organism>
<evidence type="ECO:0000256" key="1">
    <source>
        <dbReference type="ARBA" id="ARBA00004651"/>
    </source>
</evidence>
<dbReference type="PANTHER" id="PTHR33908">
    <property type="entry name" value="MANNOSYLTRANSFERASE YKCB-RELATED"/>
    <property type="match status" value="1"/>
</dbReference>
<dbReference type="PANTHER" id="PTHR33908:SF11">
    <property type="entry name" value="MEMBRANE PROTEIN"/>
    <property type="match status" value="1"/>
</dbReference>
<feature type="transmembrane region" description="Helical" evidence="8">
    <location>
        <begin position="428"/>
        <end position="449"/>
    </location>
</feature>
<dbReference type="EMBL" id="FXUL01000020">
    <property type="protein sequence ID" value="SMP74079.1"/>
    <property type="molecule type" value="Genomic_DNA"/>
</dbReference>
<dbReference type="InterPro" id="IPR038731">
    <property type="entry name" value="RgtA/B/C-like"/>
</dbReference>
<keyword evidence="7 8" id="KW-0472">Membrane</keyword>
<dbReference type="InterPro" id="IPR050297">
    <property type="entry name" value="LipidA_mod_glycosyltrf_83"/>
</dbReference>
<feature type="transmembrane region" description="Helical" evidence="8">
    <location>
        <begin position="170"/>
        <end position="202"/>
    </location>
</feature>
<feature type="transmembrane region" description="Helical" evidence="8">
    <location>
        <begin position="351"/>
        <end position="374"/>
    </location>
</feature>
<evidence type="ECO:0000256" key="2">
    <source>
        <dbReference type="ARBA" id="ARBA00022475"/>
    </source>
</evidence>
<accession>A0ABY1QN15</accession>
<keyword evidence="5 8" id="KW-0812">Transmembrane</keyword>
<sequence length="570" mass="62504">MHAFPPSAHRHPSALLCVALIVVFVTAGAVGHDPWKADEAYVFGMIHSMVGSGDWVAPMLGGEYFMEKPPLYYWVATLFVTLLSGWLAPPDAARLTSSFFMLVACGALWLTARHWWGRQVGRYAPLALLGCFALAPQTHLMMPDVPLLAGFALSAYGHARLLERPLASGIVLGVGVGIAFLAKGLLGPLAIGASAVLLPLCFRQWRSPAYLRGLRNAFAASLPFIVVWPLALYLRSPLLFREWFWENNLGRFFGFSGVASGTEQPTWFWAHNLPWFTFPALPLAAFLLWKRRGEIGSHPALQYAAVTLGVLMLTLAASASARVIYALPLMVPLALLAAPAACSLPERFNRLWVAGAAILFGLMSLLVWSGWGIMMFTGAAPAWPWLLRVLPADYLPSFDAGAFAVALAATLAALGLASRRYRFAASGLFAWTASLAVFWVLLSTLWMPWLDYAKSYRSVFAAMPLPDDHDCVASIGLGEGERAMLRYFSGLNTLRREQWPGAGCEVLLVQGYAVEGTRQVDLRGYHQVWEGARPGDSWQRFWLFRADRSDPLPMSGAFLEAAMPDHTVSE</sequence>
<dbReference type="Proteomes" id="UP001158049">
    <property type="component" value="Unassembled WGS sequence"/>
</dbReference>
<keyword evidence="6 8" id="KW-1133">Transmembrane helix</keyword>
<feature type="transmembrane region" description="Helical" evidence="8">
    <location>
        <begin position="301"/>
        <end position="319"/>
    </location>
</feature>
<evidence type="ECO:0000256" key="4">
    <source>
        <dbReference type="ARBA" id="ARBA00022679"/>
    </source>
</evidence>
<evidence type="ECO:0000256" key="8">
    <source>
        <dbReference type="SAM" id="Phobius"/>
    </source>
</evidence>
<evidence type="ECO:0000259" key="9">
    <source>
        <dbReference type="Pfam" id="PF13231"/>
    </source>
</evidence>
<feature type="transmembrane region" description="Helical" evidence="8">
    <location>
        <begin position="95"/>
        <end position="111"/>
    </location>
</feature>